<dbReference type="InterPro" id="IPR001764">
    <property type="entry name" value="Glyco_hydro_3_N"/>
</dbReference>
<proteinExistence type="inferred from homology"/>
<dbReference type="PANTHER" id="PTHR30480">
    <property type="entry name" value="BETA-HEXOSAMINIDASE-RELATED"/>
    <property type="match status" value="1"/>
</dbReference>
<dbReference type="GO" id="GO:0004563">
    <property type="term" value="F:beta-N-acetylhexosaminidase activity"/>
    <property type="evidence" value="ECO:0007669"/>
    <property type="project" value="UniProtKB-EC"/>
</dbReference>
<accession>A0ABW2Q9P1</accession>
<dbReference type="Proteomes" id="UP001596455">
    <property type="component" value="Unassembled WGS sequence"/>
</dbReference>
<feature type="domain" description="Glycoside hydrolase family 3 N-terminal" evidence="4">
    <location>
        <begin position="38"/>
        <end position="321"/>
    </location>
</feature>
<evidence type="ECO:0000256" key="2">
    <source>
        <dbReference type="ARBA" id="ARBA00022801"/>
    </source>
</evidence>
<dbReference type="Gene3D" id="3.20.20.300">
    <property type="entry name" value="Glycoside hydrolase, family 3, N-terminal domain"/>
    <property type="match status" value="1"/>
</dbReference>
<dbReference type="NCBIfam" id="NF003740">
    <property type="entry name" value="PRK05337.1"/>
    <property type="match status" value="1"/>
</dbReference>
<evidence type="ECO:0000313" key="6">
    <source>
        <dbReference type="Proteomes" id="UP001596455"/>
    </source>
</evidence>
<dbReference type="PANTHER" id="PTHR30480:SF16">
    <property type="entry name" value="GLYCOSIDE HYDROLASE FAMILY 3 DOMAIN PROTEIN"/>
    <property type="match status" value="1"/>
</dbReference>
<organism evidence="5 6">
    <name type="scientific">Georgenia alba</name>
    <dbReference type="NCBI Taxonomy" id="2233858"/>
    <lineage>
        <taxon>Bacteria</taxon>
        <taxon>Bacillati</taxon>
        <taxon>Actinomycetota</taxon>
        <taxon>Actinomycetes</taxon>
        <taxon>Micrococcales</taxon>
        <taxon>Bogoriellaceae</taxon>
        <taxon>Georgenia</taxon>
    </lineage>
</organism>
<dbReference type="RefSeq" id="WP_382393243.1">
    <property type="nucleotide sequence ID" value="NZ_JBHTCQ010000001.1"/>
</dbReference>
<keyword evidence="2 5" id="KW-0378">Hydrolase</keyword>
<keyword evidence="3 5" id="KW-0326">Glycosidase</keyword>
<dbReference type="Pfam" id="PF00933">
    <property type="entry name" value="Glyco_hydro_3"/>
    <property type="match status" value="1"/>
</dbReference>
<dbReference type="SUPFAM" id="SSF51445">
    <property type="entry name" value="(Trans)glycosidases"/>
    <property type="match status" value="1"/>
</dbReference>
<dbReference type="EC" id="3.2.1.52" evidence="5"/>
<evidence type="ECO:0000256" key="1">
    <source>
        <dbReference type="ARBA" id="ARBA00005336"/>
    </source>
</evidence>
<dbReference type="InterPro" id="IPR036962">
    <property type="entry name" value="Glyco_hydro_3_N_sf"/>
</dbReference>
<evidence type="ECO:0000256" key="3">
    <source>
        <dbReference type="ARBA" id="ARBA00023295"/>
    </source>
</evidence>
<dbReference type="InterPro" id="IPR017853">
    <property type="entry name" value="GH"/>
</dbReference>
<protein>
    <submittedName>
        <fullName evidence="5">Beta-N-acetylhexosaminidase</fullName>
        <ecNumber evidence="5">3.2.1.52</ecNumber>
    </submittedName>
</protein>
<sequence>MTAAEEPVTALVDRCFLVGVPGTTAEATPAAFRDWLAAGLGGVVLFGENVEDSQQLARLCSELREIGDDVVLAVDEEGGDVTRLHARDGSPTPGNLALGALDDVALTRSTARSIGAELRATGITLDLAPAVDVTTRAENPVIGTRSFGADPQLVARHGVAYLEGMQAAGVAACAKHFPGHGDTTVDSHLDLPVVDGDLEPHLVPFRAVVDAGVDAVMCAHISYPALDEEPASLSRRILTDLLRGELGFRGAVVTDSLTMAAVAGRVGLAEGCVRALAAGADLLCMNSPLAQQLAARDHVVAAVRDGRLPVERVREAASRVRALARPRPVTEAAGPPVEFTGELGRRTLHVDLADGLPAGLPYVIEAVPPRAGVEPSAASLLHAMQALDPAVDGARLVSGGPALTAALEAARSRPLVLVVRDAHRDPAQRDLLDTVRAHRHDAVVVGTGTTADAHLAAGRYVGARSAAAVSLLAVAELLLARR</sequence>
<name>A0ABW2Q9P1_9MICO</name>
<dbReference type="InterPro" id="IPR050226">
    <property type="entry name" value="NagZ_Beta-hexosaminidase"/>
</dbReference>
<keyword evidence="6" id="KW-1185">Reference proteome</keyword>
<dbReference type="EMBL" id="JBHTCQ010000001">
    <property type="protein sequence ID" value="MFC7405163.1"/>
    <property type="molecule type" value="Genomic_DNA"/>
</dbReference>
<evidence type="ECO:0000313" key="5">
    <source>
        <dbReference type="EMBL" id="MFC7405163.1"/>
    </source>
</evidence>
<gene>
    <name evidence="5" type="primary">nagZ</name>
    <name evidence="5" type="ORF">ACFQQL_08590</name>
</gene>
<evidence type="ECO:0000259" key="4">
    <source>
        <dbReference type="Pfam" id="PF00933"/>
    </source>
</evidence>
<reference evidence="6" key="1">
    <citation type="journal article" date="2019" name="Int. J. Syst. Evol. Microbiol.">
        <title>The Global Catalogue of Microorganisms (GCM) 10K type strain sequencing project: providing services to taxonomists for standard genome sequencing and annotation.</title>
        <authorList>
            <consortium name="The Broad Institute Genomics Platform"/>
            <consortium name="The Broad Institute Genome Sequencing Center for Infectious Disease"/>
            <person name="Wu L."/>
            <person name="Ma J."/>
        </authorList>
    </citation>
    <scope>NUCLEOTIDE SEQUENCE [LARGE SCALE GENOMIC DNA]</scope>
    <source>
        <strain evidence="6">JCM 1490</strain>
    </source>
</reference>
<comment type="caution">
    <text evidence="5">The sequence shown here is derived from an EMBL/GenBank/DDBJ whole genome shotgun (WGS) entry which is preliminary data.</text>
</comment>
<comment type="similarity">
    <text evidence="1">Belongs to the glycosyl hydrolase 3 family.</text>
</comment>